<dbReference type="EMBL" id="JBHRWI010000070">
    <property type="protein sequence ID" value="MFC3516916.1"/>
    <property type="molecule type" value="Genomic_DNA"/>
</dbReference>
<feature type="transmembrane region" description="Helical" evidence="1">
    <location>
        <begin position="25"/>
        <end position="52"/>
    </location>
</feature>
<dbReference type="RefSeq" id="WP_377870224.1">
    <property type="nucleotide sequence ID" value="NZ_JBHMAY010000021.1"/>
</dbReference>
<protein>
    <submittedName>
        <fullName evidence="2">Uncharacterized protein</fullName>
    </submittedName>
</protein>
<keyword evidence="1" id="KW-1133">Transmembrane helix</keyword>
<proteinExistence type="predicted"/>
<keyword evidence="1" id="KW-0472">Membrane</keyword>
<evidence type="ECO:0000313" key="3">
    <source>
        <dbReference type="Proteomes" id="UP001595764"/>
    </source>
</evidence>
<sequence length="58" mass="5973">MSKVEVISAGCTTLVLNVAVKTLCVWGIVAILGLSLGFWPLVGLGALVYVLLPASSND</sequence>
<dbReference type="Proteomes" id="UP001595764">
    <property type="component" value="Unassembled WGS sequence"/>
</dbReference>
<organism evidence="2 3">
    <name type="scientific">Amycolatopsis halotolerans</name>
    <dbReference type="NCBI Taxonomy" id="330083"/>
    <lineage>
        <taxon>Bacteria</taxon>
        <taxon>Bacillati</taxon>
        <taxon>Actinomycetota</taxon>
        <taxon>Actinomycetes</taxon>
        <taxon>Pseudonocardiales</taxon>
        <taxon>Pseudonocardiaceae</taxon>
        <taxon>Amycolatopsis</taxon>
    </lineage>
</organism>
<keyword evidence="1" id="KW-0812">Transmembrane</keyword>
<reference evidence="3" key="1">
    <citation type="journal article" date="2019" name="Int. J. Syst. Evol. Microbiol.">
        <title>The Global Catalogue of Microorganisms (GCM) 10K type strain sequencing project: providing services to taxonomists for standard genome sequencing and annotation.</title>
        <authorList>
            <consortium name="The Broad Institute Genomics Platform"/>
            <consortium name="The Broad Institute Genome Sequencing Center for Infectious Disease"/>
            <person name="Wu L."/>
            <person name="Ma J."/>
        </authorList>
    </citation>
    <scope>NUCLEOTIDE SEQUENCE [LARGE SCALE GENOMIC DNA]</scope>
    <source>
        <strain evidence="3">CGMCC 4.7682</strain>
    </source>
</reference>
<gene>
    <name evidence="2" type="ORF">ACFORO_42615</name>
</gene>
<evidence type="ECO:0000313" key="2">
    <source>
        <dbReference type="EMBL" id="MFC3516916.1"/>
    </source>
</evidence>
<keyword evidence="3" id="KW-1185">Reference proteome</keyword>
<name>A0ABV7QUB7_9PSEU</name>
<accession>A0ABV7QUB7</accession>
<comment type="caution">
    <text evidence="2">The sequence shown here is derived from an EMBL/GenBank/DDBJ whole genome shotgun (WGS) entry which is preliminary data.</text>
</comment>
<evidence type="ECO:0000256" key="1">
    <source>
        <dbReference type="SAM" id="Phobius"/>
    </source>
</evidence>